<dbReference type="PANTHER" id="PTHR11647:SF1">
    <property type="entry name" value="COLLAPSIN RESPONSE MEDIATOR PROTEIN"/>
    <property type="match status" value="1"/>
</dbReference>
<dbReference type="GO" id="GO:0004157">
    <property type="term" value="F:dihydropyrimidinase activity"/>
    <property type="evidence" value="ECO:0007669"/>
    <property type="project" value="UniProtKB-EC"/>
</dbReference>
<dbReference type="InterPro" id="IPR011778">
    <property type="entry name" value="Hydantoinase/dihydroPyrase"/>
</dbReference>
<dbReference type="MEROPS" id="M38.973"/>
<dbReference type="EC" id="3.5.2.2" evidence="8"/>
<dbReference type="InterPro" id="IPR050378">
    <property type="entry name" value="Metallo-dep_Hydrolases_sf"/>
</dbReference>
<dbReference type="Proteomes" id="UP000053660">
    <property type="component" value="Unassembled WGS sequence"/>
</dbReference>
<dbReference type="NCBIfam" id="TIGR02033">
    <property type="entry name" value="D-hydantoinase"/>
    <property type="match status" value="1"/>
</dbReference>
<dbReference type="EMBL" id="KN552987">
    <property type="protein sequence ID" value="KHJ90472.1"/>
    <property type="molecule type" value="Genomic_DNA"/>
</dbReference>
<feature type="non-terminal residue" evidence="11">
    <location>
        <position position="419"/>
    </location>
</feature>
<dbReference type="GO" id="GO:0006208">
    <property type="term" value="P:pyrimidine nucleobase catabolic process"/>
    <property type="evidence" value="ECO:0007669"/>
    <property type="project" value="TreeGrafter"/>
</dbReference>
<dbReference type="GO" id="GO:0005829">
    <property type="term" value="C:cytosol"/>
    <property type="evidence" value="ECO:0007669"/>
    <property type="project" value="TreeGrafter"/>
</dbReference>
<keyword evidence="6" id="KW-0862">Zinc</keyword>
<evidence type="ECO:0000256" key="4">
    <source>
        <dbReference type="ARBA" id="ARBA00022723"/>
    </source>
</evidence>
<evidence type="ECO:0000256" key="5">
    <source>
        <dbReference type="ARBA" id="ARBA00022801"/>
    </source>
</evidence>
<dbReference type="AlphaFoldDB" id="A0A0B1T3V6"/>
<keyword evidence="12" id="KW-1185">Reference proteome</keyword>
<dbReference type="Gene3D" id="3.20.20.140">
    <property type="entry name" value="Metal-dependent hydrolases"/>
    <property type="match status" value="1"/>
</dbReference>
<evidence type="ECO:0000256" key="1">
    <source>
        <dbReference type="ARBA" id="ARBA00001947"/>
    </source>
</evidence>
<keyword evidence="4" id="KW-0479">Metal-binding</keyword>
<evidence type="ECO:0000256" key="3">
    <source>
        <dbReference type="ARBA" id="ARBA00011881"/>
    </source>
</evidence>
<comment type="PTM">
    <text evidence="9">Carbamylation allows a single lysine to coordinate two divalent metal cations.</text>
</comment>
<dbReference type="SUPFAM" id="SSF51338">
    <property type="entry name" value="Composite domain of metallo-dependent hydrolases"/>
    <property type="match status" value="1"/>
</dbReference>
<feature type="domain" description="Amidohydrolase-related" evidence="10">
    <location>
        <begin position="50"/>
        <end position="401"/>
    </location>
</feature>
<organism evidence="11 12">
    <name type="scientific">Oesophagostomum dentatum</name>
    <name type="common">Nodular worm</name>
    <dbReference type="NCBI Taxonomy" id="61180"/>
    <lineage>
        <taxon>Eukaryota</taxon>
        <taxon>Metazoa</taxon>
        <taxon>Ecdysozoa</taxon>
        <taxon>Nematoda</taxon>
        <taxon>Chromadorea</taxon>
        <taxon>Rhabditida</taxon>
        <taxon>Rhabditina</taxon>
        <taxon>Rhabditomorpha</taxon>
        <taxon>Strongyloidea</taxon>
        <taxon>Strongylidae</taxon>
        <taxon>Oesophagostomum</taxon>
    </lineage>
</organism>
<accession>A0A0B1T3V6</accession>
<dbReference type="InterPro" id="IPR006680">
    <property type="entry name" value="Amidohydro-rel"/>
</dbReference>
<dbReference type="InterPro" id="IPR011059">
    <property type="entry name" value="Metal-dep_hydrolase_composite"/>
</dbReference>
<dbReference type="InterPro" id="IPR032466">
    <property type="entry name" value="Metal_Hydrolase"/>
</dbReference>
<comment type="catalytic activity">
    <reaction evidence="7">
        <text>5,6-dihydrouracil + H2O = 3-(carbamoylamino)propanoate + H(+)</text>
        <dbReference type="Rhea" id="RHEA:16121"/>
        <dbReference type="ChEBI" id="CHEBI:11892"/>
        <dbReference type="ChEBI" id="CHEBI:15377"/>
        <dbReference type="ChEBI" id="CHEBI:15378"/>
        <dbReference type="ChEBI" id="CHEBI:15901"/>
        <dbReference type="EC" id="3.5.2.2"/>
    </reaction>
</comment>
<evidence type="ECO:0000256" key="6">
    <source>
        <dbReference type="ARBA" id="ARBA00022833"/>
    </source>
</evidence>
<evidence type="ECO:0000256" key="2">
    <source>
        <dbReference type="ARBA" id="ARBA00008829"/>
    </source>
</evidence>
<comment type="cofactor">
    <cofactor evidence="1">
        <name>Zn(2+)</name>
        <dbReference type="ChEBI" id="CHEBI:29105"/>
    </cofactor>
</comment>
<comment type="similarity">
    <text evidence="2">Belongs to the metallo-dependent hydrolases superfamily. Hydantoinase/dihydropyrimidinase family.</text>
</comment>
<evidence type="ECO:0000259" key="10">
    <source>
        <dbReference type="Pfam" id="PF01979"/>
    </source>
</evidence>
<reference evidence="11 12" key="1">
    <citation type="submission" date="2014-03" db="EMBL/GenBank/DDBJ databases">
        <title>Draft genome of the hookworm Oesophagostomum dentatum.</title>
        <authorList>
            <person name="Mitreva M."/>
        </authorList>
    </citation>
    <scope>NUCLEOTIDE SEQUENCE [LARGE SCALE GENOMIC DNA]</scope>
    <source>
        <strain evidence="11 12">OD-Hann</strain>
    </source>
</reference>
<dbReference type="GO" id="GO:0046872">
    <property type="term" value="F:metal ion binding"/>
    <property type="evidence" value="ECO:0007669"/>
    <property type="project" value="UniProtKB-KW"/>
</dbReference>
<proteinExistence type="inferred from homology"/>
<evidence type="ECO:0000256" key="9">
    <source>
        <dbReference type="PIRSR" id="PIRSR611778-50"/>
    </source>
</evidence>
<dbReference type="Pfam" id="PF01979">
    <property type="entry name" value="Amidohydro_1"/>
    <property type="match status" value="1"/>
</dbReference>
<protein>
    <recommendedName>
        <fullName evidence="8">dihydropyrimidinase</fullName>
        <ecNumber evidence="8">3.5.2.2</ecNumber>
    </recommendedName>
</protein>
<evidence type="ECO:0000256" key="8">
    <source>
        <dbReference type="ARBA" id="ARBA00039113"/>
    </source>
</evidence>
<dbReference type="FunFam" id="3.20.20.140:FF:000001">
    <property type="entry name" value="Dihydropyrimidinase like 3"/>
    <property type="match status" value="1"/>
</dbReference>
<feature type="modified residue" description="N6-carboxylysine" evidence="9">
    <location>
        <position position="152"/>
    </location>
</feature>
<evidence type="ECO:0000313" key="11">
    <source>
        <dbReference type="EMBL" id="KHJ90472.1"/>
    </source>
</evidence>
<dbReference type="OrthoDB" id="10258955at2759"/>
<dbReference type="SUPFAM" id="SSF51556">
    <property type="entry name" value="Metallo-dependent hydrolases"/>
    <property type="match status" value="1"/>
</dbReference>
<dbReference type="PANTHER" id="PTHR11647">
    <property type="entry name" value="HYDRANTOINASE/DIHYDROPYRIMIDINASE FAMILY MEMBER"/>
    <property type="match status" value="1"/>
</dbReference>
<sequence>MSILIKNGTVVNDDTMFKADVLIKDGKIVEVGPNLNAPGDAQVLDAKDRYVIPGGIDPHTHLQMPFMGATAADDFVSGTQAAVAGGTTMVIDFIIPSRTMPPLVAYQQWREWADPKVVCDYGLSMAITYWGPDVAKEMEEVVKPEYGINSFKFFLAYKDYFMVEDDEFYQGMLTCSKIGAVARVHAENGSVIKERCKALLAAGVTGPEGHPQSRPEELEAEATNRACMMATQANCPLYVVHVMSKGSAKAIASHRQKGHVVFGEPIAAGLALDGSHYYNPDWNHAAQYVMSPPLSRNPNTPDILMDMLAAGELHLIGTDNCTFTLKQKQMGLKDFTKIPNGVNGIEDRMSIAWERGVHKGKIDPMKFVSITSAMAAKIFNIYPQKGRIAAGSDADVVIWNGNASRVISKDTHHHASEYN</sequence>
<evidence type="ECO:0000313" key="12">
    <source>
        <dbReference type="Proteomes" id="UP000053660"/>
    </source>
</evidence>
<evidence type="ECO:0000256" key="7">
    <source>
        <dbReference type="ARBA" id="ARBA00036696"/>
    </source>
</evidence>
<dbReference type="Gene3D" id="2.30.40.10">
    <property type="entry name" value="Urease, subunit C, domain 1"/>
    <property type="match status" value="1"/>
</dbReference>
<comment type="subunit">
    <text evidence="3">Homotetramer.</text>
</comment>
<dbReference type="CDD" id="cd01314">
    <property type="entry name" value="D-HYD"/>
    <property type="match status" value="1"/>
</dbReference>
<keyword evidence="5" id="KW-0378">Hydrolase</keyword>
<gene>
    <name evidence="11" type="ORF">OESDEN_09685</name>
</gene>
<name>A0A0B1T3V6_OESDE</name>